<dbReference type="Proteomes" id="UP000298416">
    <property type="component" value="Unassembled WGS sequence"/>
</dbReference>
<organism evidence="1">
    <name type="scientific">Salvia splendens</name>
    <name type="common">Scarlet sage</name>
    <dbReference type="NCBI Taxonomy" id="180675"/>
    <lineage>
        <taxon>Eukaryota</taxon>
        <taxon>Viridiplantae</taxon>
        <taxon>Streptophyta</taxon>
        <taxon>Embryophyta</taxon>
        <taxon>Tracheophyta</taxon>
        <taxon>Spermatophyta</taxon>
        <taxon>Magnoliopsida</taxon>
        <taxon>eudicotyledons</taxon>
        <taxon>Gunneridae</taxon>
        <taxon>Pentapetalae</taxon>
        <taxon>asterids</taxon>
        <taxon>lamiids</taxon>
        <taxon>Lamiales</taxon>
        <taxon>Lamiaceae</taxon>
        <taxon>Nepetoideae</taxon>
        <taxon>Mentheae</taxon>
        <taxon>Salviinae</taxon>
        <taxon>Salvia</taxon>
        <taxon>Salvia subgen. Calosphace</taxon>
        <taxon>core Calosphace</taxon>
    </lineage>
</organism>
<reference evidence="1" key="1">
    <citation type="submission" date="2018-01" db="EMBL/GenBank/DDBJ databases">
        <authorList>
            <person name="Mao J.F."/>
        </authorList>
    </citation>
    <scope>NUCLEOTIDE SEQUENCE</scope>
    <source>
        <strain evidence="1">Huo1</strain>
        <tissue evidence="1">Leaf</tissue>
    </source>
</reference>
<sequence length="92" mass="10516">MRSFPEKQLESNLLSWLLVKYVGSRFCAGHSEALVARGERLEAWSWKNIFAGRRSATYWDRVKILIKDSQLFLGSLFAAVRVEEKDVGADLP</sequence>
<evidence type="ECO:0000313" key="1">
    <source>
        <dbReference type="EMBL" id="KAG6436662.1"/>
    </source>
</evidence>
<gene>
    <name evidence="1" type="ORF">SASPL_101564</name>
</gene>
<reference evidence="1" key="2">
    <citation type="submission" date="2020-08" db="EMBL/GenBank/DDBJ databases">
        <title>Plant Genome Project.</title>
        <authorList>
            <person name="Zhang R.-G."/>
        </authorList>
    </citation>
    <scope>NUCLEOTIDE SEQUENCE</scope>
    <source>
        <strain evidence="1">Huo1</strain>
        <tissue evidence="1">Leaf</tissue>
    </source>
</reference>
<comment type="caution">
    <text evidence="1">The sequence shown here is derived from an EMBL/GenBank/DDBJ whole genome shotgun (WGS) entry which is preliminary data.</text>
</comment>
<protein>
    <submittedName>
        <fullName evidence="1">Uncharacterized protein</fullName>
    </submittedName>
</protein>
<dbReference type="AlphaFoldDB" id="A0A8X9AC11"/>
<keyword evidence="2" id="KW-1185">Reference proteome</keyword>
<accession>A0A8X9AC11</accession>
<name>A0A8X9AC11_SALSN</name>
<dbReference type="EMBL" id="PNBA02000001">
    <property type="protein sequence ID" value="KAG6436662.1"/>
    <property type="molecule type" value="Genomic_DNA"/>
</dbReference>
<evidence type="ECO:0000313" key="2">
    <source>
        <dbReference type="Proteomes" id="UP000298416"/>
    </source>
</evidence>
<proteinExistence type="predicted"/>